<dbReference type="PANTHER" id="PTHR10870">
    <property type="entry name" value="CELL CYCLE CHECKPOINT PROTEIN RAD1"/>
    <property type="match status" value="1"/>
</dbReference>
<evidence type="ECO:0008006" key="8">
    <source>
        <dbReference type="Google" id="ProtNLM"/>
    </source>
</evidence>
<dbReference type="Gene3D" id="3.70.10.10">
    <property type="match status" value="1"/>
</dbReference>
<dbReference type="PRINTS" id="PR01245">
    <property type="entry name" value="RAD1REC1"/>
</dbReference>
<keyword evidence="5" id="KW-0539">Nucleus</keyword>
<dbReference type="OrthoDB" id="337581at2759"/>
<dbReference type="GeneID" id="30998357"/>
<evidence type="ECO:0000256" key="4">
    <source>
        <dbReference type="ARBA" id="ARBA00023204"/>
    </source>
</evidence>
<comment type="subcellular location">
    <subcellularLocation>
        <location evidence="1">Nucleus</location>
    </subcellularLocation>
</comment>
<keyword evidence="7" id="KW-1185">Reference proteome</keyword>
<dbReference type="InterPro" id="IPR046938">
    <property type="entry name" value="DNA_clamp_sf"/>
</dbReference>
<name>A0A1E4RPB8_9ASCO</name>
<keyword evidence="4" id="KW-0234">DNA repair</keyword>
<organism evidence="6 7">
    <name type="scientific">Hyphopichia burtonii NRRL Y-1933</name>
    <dbReference type="NCBI Taxonomy" id="984485"/>
    <lineage>
        <taxon>Eukaryota</taxon>
        <taxon>Fungi</taxon>
        <taxon>Dikarya</taxon>
        <taxon>Ascomycota</taxon>
        <taxon>Saccharomycotina</taxon>
        <taxon>Pichiomycetes</taxon>
        <taxon>Debaryomycetaceae</taxon>
        <taxon>Hyphopichia</taxon>
    </lineage>
</organism>
<evidence type="ECO:0000313" key="6">
    <source>
        <dbReference type="EMBL" id="ODV69123.1"/>
    </source>
</evidence>
<evidence type="ECO:0000256" key="5">
    <source>
        <dbReference type="ARBA" id="ARBA00023242"/>
    </source>
</evidence>
<dbReference type="RefSeq" id="XP_020078190.1">
    <property type="nucleotide sequence ID" value="XM_020223808.1"/>
</dbReference>
<dbReference type="STRING" id="984485.A0A1E4RPB8"/>
<proteinExistence type="inferred from homology"/>
<evidence type="ECO:0000256" key="3">
    <source>
        <dbReference type="ARBA" id="ARBA00022763"/>
    </source>
</evidence>
<dbReference type="GO" id="GO:0000077">
    <property type="term" value="P:DNA damage checkpoint signaling"/>
    <property type="evidence" value="ECO:0007669"/>
    <property type="project" value="InterPro"/>
</dbReference>
<dbReference type="Pfam" id="PF02144">
    <property type="entry name" value="Rad1"/>
    <property type="match status" value="1"/>
</dbReference>
<dbReference type="GO" id="GO:0030896">
    <property type="term" value="C:checkpoint clamp complex"/>
    <property type="evidence" value="ECO:0007669"/>
    <property type="project" value="TreeGrafter"/>
</dbReference>
<sequence>LFLESSQDEHEPKKPITFTGSTNQVSHLADVFSSITTINTQALMVISLKGINIYAEYNHILNAHLTIDPSLFSTYNIYSEDDGPTPTSLSDLESQELRLGIDVSLIAESFSAAATTGSKGGNAASGSTNVSAANNNDNVVCYITYNGEGHPLIIEFEDRLMNEKIEFLTFYLDIRYPYDPNEIEDEEQYDLIVNPSEIHFEVILRSDVFTNLLQDLQQINTVDLYIFVSNKYRNLGEKPGQPSRNYNRVAFMDNQLNFISKGAIGHLKLLFPNHKVMLEKLDIFKKNQSDEMIQTQSSLITCYNFTNFIKIFKAVKLSSKCKIMKDLSGILSVQLLCKNPKLPNYAGTLITFNMLEISTVTDEFGTDDLTELSLNNIFDDDF</sequence>
<dbReference type="GO" id="GO:0006281">
    <property type="term" value="P:DNA repair"/>
    <property type="evidence" value="ECO:0007669"/>
    <property type="project" value="UniProtKB-KW"/>
</dbReference>
<accession>A0A1E4RPB8</accession>
<evidence type="ECO:0000256" key="1">
    <source>
        <dbReference type="ARBA" id="ARBA00004123"/>
    </source>
</evidence>
<gene>
    <name evidence="6" type="ORF">HYPBUDRAFT_87937</name>
</gene>
<dbReference type="Proteomes" id="UP000095085">
    <property type="component" value="Unassembled WGS sequence"/>
</dbReference>
<reference evidence="7" key="1">
    <citation type="submission" date="2016-05" db="EMBL/GenBank/DDBJ databases">
        <title>Comparative genomics of biotechnologically important yeasts.</title>
        <authorList>
            <consortium name="DOE Joint Genome Institute"/>
            <person name="Riley R."/>
            <person name="Haridas S."/>
            <person name="Wolfe K.H."/>
            <person name="Lopes M.R."/>
            <person name="Hittinger C.T."/>
            <person name="Goker M."/>
            <person name="Salamov A."/>
            <person name="Wisecaver J."/>
            <person name="Long T.M."/>
            <person name="Aerts A.L."/>
            <person name="Barry K."/>
            <person name="Choi C."/>
            <person name="Clum A."/>
            <person name="Coughlan A.Y."/>
            <person name="Deshpande S."/>
            <person name="Douglass A.P."/>
            <person name="Hanson S.J."/>
            <person name="Klenk H.-P."/>
            <person name="Labutti K."/>
            <person name="Lapidus A."/>
            <person name="Lindquist E."/>
            <person name="Lipzen A."/>
            <person name="Meier-Kolthoff J.P."/>
            <person name="Ohm R.A."/>
            <person name="Otillar R.P."/>
            <person name="Pangilinan J."/>
            <person name="Peng Y."/>
            <person name="Rokas A."/>
            <person name="Rosa C.A."/>
            <person name="Scheuner C."/>
            <person name="Sibirny A.A."/>
            <person name="Slot J.C."/>
            <person name="Stielow J.B."/>
            <person name="Sun H."/>
            <person name="Kurtzman C.P."/>
            <person name="Blackwell M."/>
            <person name="Grigoriev I.V."/>
            <person name="Jeffries T.W."/>
        </authorList>
    </citation>
    <scope>NUCLEOTIDE SEQUENCE [LARGE SCALE GENOMIC DNA]</scope>
    <source>
        <strain evidence="7">NRRL Y-1933</strain>
    </source>
</reference>
<feature type="non-terminal residue" evidence="6">
    <location>
        <position position="1"/>
    </location>
</feature>
<comment type="similarity">
    <text evidence="2">Belongs to the rad1 family.</text>
</comment>
<dbReference type="InterPro" id="IPR003021">
    <property type="entry name" value="Rad1_Rec1_Rad17"/>
</dbReference>
<keyword evidence="3" id="KW-0227">DNA damage</keyword>
<dbReference type="AlphaFoldDB" id="A0A1E4RPB8"/>
<protein>
    <recommendedName>
        <fullName evidence="8">Rad1-domain-containing protein</fullName>
    </recommendedName>
</protein>
<evidence type="ECO:0000256" key="2">
    <source>
        <dbReference type="ARBA" id="ARBA00010991"/>
    </source>
</evidence>
<dbReference type="EMBL" id="KV454539">
    <property type="protein sequence ID" value="ODV69123.1"/>
    <property type="molecule type" value="Genomic_DNA"/>
</dbReference>
<feature type="non-terminal residue" evidence="6">
    <location>
        <position position="382"/>
    </location>
</feature>
<dbReference type="PANTHER" id="PTHR10870:SF0">
    <property type="entry name" value="CELL CYCLE CHECKPOINT PROTEIN RAD1"/>
    <property type="match status" value="1"/>
</dbReference>
<evidence type="ECO:0000313" key="7">
    <source>
        <dbReference type="Proteomes" id="UP000095085"/>
    </source>
</evidence>
<dbReference type="SUPFAM" id="SSF55979">
    <property type="entry name" value="DNA clamp"/>
    <property type="match status" value="1"/>
</dbReference>